<dbReference type="InterPro" id="IPR029063">
    <property type="entry name" value="SAM-dependent_MTases_sf"/>
</dbReference>
<keyword evidence="3" id="KW-1185">Reference proteome</keyword>
<dbReference type="Proteomes" id="UP000321301">
    <property type="component" value="Unassembled WGS sequence"/>
</dbReference>
<comment type="caution">
    <text evidence="2">The sequence shown here is derived from an EMBL/GenBank/DDBJ whole genome shotgun (WGS) entry which is preliminary data.</text>
</comment>
<dbReference type="PANTHER" id="PTHR43861">
    <property type="entry name" value="TRANS-ACONITATE 2-METHYLTRANSFERASE-RELATED"/>
    <property type="match status" value="1"/>
</dbReference>
<organism evidence="2 3">
    <name type="scientific">Cyclobacterium qasimii</name>
    <dbReference type="NCBI Taxonomy" id="1350429"/>
    <lineage>
        <taxon>Bacteria</taxon>
        <taxon>Pseudomonadati</taxon>
        <taxon>Bacteroidota</taxon>
        <taxon>Cytophagia</taxon>
        <taxon>Cytophagales</taxon>
        <taxon>Cyclobacteriaceae</taxon>
        <taxon>Cyclobacterium</taxon>
    </lineage>
</organism>
<accession>A0A512CBG8</accession>
<proteinExistence type="predicted"/>
<dbReference type="GO" id="GO:0008757">
    <property type="term" value="F:S-adenosylmethionine-dependent methyltransferase activity"/>
    <property type="evidence" value="ECO:0007669"/>
    <property type="project" value="InterPro"/>
</dbReference>
<gene>
    <name evidence="2" type="ORF">CQA01_20390</name>
</gene>
<evidence type="ECO:0000313" key="3">
    <source>
        <dbReference type="Proteomes" id="UP000321301"/>
    </source>
</evidence>
<dbReference type="EMBL" id="BJYV01000007">
    <property type="protein sequence ID" value="GEO21505.1"/>
    <property type="molecule type" value="Genomic_DNA"/>
</dbReference>
<evidence type="ECO:0000313" key="2">
    <source>
        <dbReference type="EMBL" id="GEO21505.1"/>
    </source>
</evidence>
<dbReference type="InterPro" id="IPR013216">
    <property type="entry name" value="Methyltransf_11"/>
</dbReference>
<sequence length="209" mass="23655">MEINALNKLLGNIDLYLLDQILKNRFTKEMMMLDAGCGEGRNTHYFIQKGYRVVGVDANPSAISMARISGRTLDTNFDPQRFQVANLEDIPFHTAAFDVVLSSAVLHFAKSKDHFLALLKEHMRVLKQGGIFWLRMCTDAGGAFELLDQSSLLMQKLPDGTERFILTESLIKEIMIEYQLSLLEPAKSVVVHNKRAMGVFVFQKEGRTK</sequence>
<dbReference type="CDD" id="cd02440">
    <property type="entry name" value="AdoMet_MTases"/>
    <property type="match status" value="1"/>
</dbReference>
<dbReference type="Pfam" id="PF08241">
    <property type="entry name" value="Methyltransf_11"/>
    <property type="match status" value="1"/>
</dbReference>
<dbReference type="AlphaFoldDB" id="A0A512CBG8"/>
<evidence type="ECO:0000259" key="1">
    <source>
        <dbReference type="Pfam" id="PF08241"/>
    </source>
</evidence>
<feature type="domain" description="Methyltransferase type 11" evidence="1">
    <location>
        <begin position="33"/>
        <end position="133"/>
    </location>
</feature>
<protein>
    <recommendedName>
        <fullName evidence="1">Methyltransferase type 11 domain-containing protein</fullName>
    </recommendedName>
</protein>
<name>A0A512CBG8_9BACT</name>
<reference evidence="2 3" key="1">
    <citation type="submission" date="2019-07" db="EMBL/GenBank/DDBJ databases">
        <title>Whole genome shotgun sequence of Cyclobacterium qasimii NBRC 106168.</title>
        <authorList>
            <person name="Hosoyama A."/>
            <person name="Uohara A."/>
            <person name="Ohji S."/>
            <person name="Ichikawa N."/>
        </authorList>
    </citation>
    <scope>NUCLEOTIDE SEQUENCE [LARGE SCALE GENOMIC DNA]</scope>
    <source>
        <strain evidence="2 3">NBRC 106168</strain>
    </source>
</reference>
<dbReference type="SUPFAM" id="SSF53335">
    <property type="entry name" value="S-adenosyl-L-methionine-dependent methyltransferases"/>
    <property type="match status" value="1"/>
</dbReference>
<dbReference type="RefSeq" id="WP_020889209.1">
    <property type="nucleotide sequence ID" value="NZ_BJYV01000007.1"/>
</dbReference>
<dbReference type="Gene3D" id="3.40.50.150">
    <property type="entry name" value="Vaccinia Virus protein VP39"/>
    <property type="match status" value="1"/>
</dbReference>